<dbReference type="AlphaFoldDB" id="A0A834GFP4"/>
<evidence type="ECO:0000313" key="2">
    <source>
        <dbReference type="Proteomes" id="UP000626092"/>
    </source>
</evidence>
<reference evidence="1" key="1">
    <citation type="submission" date="2019-11" db="EMBL/GenBank/DDBJ databases">
        <authorList>
            <person name="Liu Y."/>
            <person name="Hou J."/>
            <person name="Li T.-Q."/>
            <person name="Guan C.-H."/>
            <person name="Wu X."/>
            <person name="Wu H.-Z."/>
            <person name="Ling F."/>
            <person name="Zhang R."/>
            <person name="Shi X.-G."/>
            <person name="Ren J.-P."/>
            <person name="Chen E.-F."/>
            <person name="Sun J.-M."/>
        </authorList>
    </citation>
    <scope>NUCLEOTIDE SEQUENCE</scope>
    <source>
        <strain evidence="1">Adult_tree_wgs_1</strain>
        <tissue evidence="1">Leaves</tissue>
    </source>
</reference>
<proteinExistence type="predicted"/>
<dbReference type="Proteomes" id="UP000626092">
    <property type="component" value="Unassembled WGS sequence"/>
</dbReference>
<dbReference type="PANTHER" id="PTHR33116">
    <property type="entry name" value="REVERSE TRANSCRIPTASE ZINC-BINDING DOMAIN-CONTAINING PROTEIN-RELATED-RELATED"/>
    <property type="match status" value="1"/>
</dbReference>
<organism evidence="1 2">
    <name type="scientific">Rhododendron simsii</name>
    <name type="common">Sims's rhododendron</name>
    <dbReference type="NCBI Taxonomy" id="118357"/>
    <lineage>
        <taxon>Eukaryota</taxon>
        <taxon>Viridiplantae</taxon>
        <taxon>Streptophyta</taxon>
        <taxon>Embryophyta</taxon>
        <taxon>Tracheophyta</taxon>
        <taxon>Spermatophyta</taxon>
        <taxon>Magnoliopsida</taxon>
        <taxon>eudicotyledons</taxon>
        <taxon>Gunneridae</taxon>
        <taxon>Pentapetalae</taxon>
        <taxon>asterids</taxon>
        <taxon>Ericales</taxon>
        <taxon>Ericaceae</taxon>
        <taxon>Ericoideae</taxon>
        <taxon>Rhodoreae</taxon>
        <taxon>Rhododendron</taxon>
    </lineage>
</organism>
<protein>
    <submittedName>
        <fullName evidence="1">Uncharacterized protein</fullName>
    </submittedName>
</protein>
<accession>A0A834GFP4</accession>
<evidence type="ECO:0000313" key="1">
    <source>
        <dbReference type="EMBL" id="KAF7130542.1"/>
    </source>
</evidence>
<dbReference type="EMBL" id="WJXA01000010">
    <property type="protein sequence ID" value="KAF7130542.1"/>
    <property type="molecule type" value="Genomic_DNA"/>
</dbReference>
<dbReference type="PANTHER" id="PTHR33116:SF86">
    <property type="entry name" value="REVERSE TRANSCRIPTASE DOMAIN-CONTAINING PROTEIN"/>
    <property type="match status" value="1"/>
</dbReference>
<gene>
    <name evidence="1" type="ORF">RHSIM_Rhsim10G0152900</name>
</gene>
<dbReference type="OrthoDB" id="1740441at2759"/>
<name>A0A834GFP4_RHOSS</name>
<keyword evidence="2" id="KW-1185">Reference proteome</keyword>
<comment type="caution">
    <text evidence="1">The sequence shown here is derived from an EMBL/GenBank/DDBJ whole genome shotgun (WGS) entry which is preliminary data.</text>
</comment>
<sequence>MRTLGIDDNYTAPQMVLAASGVEHEELLKIHFFRTWPLYLVLRSQSLSMLEKTHFALAFEAPAGCLKEKEAANQAIVLIVLQGWACDRVTSVLADDSVVFGKATLGNCQTINGILNKLETGGSKYLGLPSIIRKSKRAVFSYATDCVDTKLKGWSEARLNNAGREVLLKSVVMTMPNYVMQCFLLPKGLLSSIV</sequence>